<comment type="caution">
    <text evidence="1">The sequence shown here is derived from an EMBL/GenBank/DDBJ whole genome shotgun (WGS) entry which is preliminary data.</text>
</comment>
<dbReference type="SUPFAM" id="SSF52833">
    <property type="entry name" value="Thioredoxin-like"/>
    <property type="match status" value="1"/>
</dbReference>
<evidence type="ECO:0000313" key="1">
    <source>
        <dbReference type="EMBL" id="MBB4883248.1"/>
    </source>
</evidence>
<dbReference type="PROSITE" id="PS51354">
    <property type="entry name" value="GLUTAREDOXIN_2"/>
    <property type="match status" value="1"/>
</dbReference>
<evidence type="ECO:0000313" key="2">
    <source>
        <dbReference type="Proteomes" id="UP000560081"/>
    </source>
</evidence>
<organism evidence="1 2">
    <name type="scientific">Micrococcus flavus</name>
    <dbReference type="NCBI Taxonomy" id="384602"/>
    <lineage>
        <taxon>Bacteria</taxon>
        <taxon>Bacillati</taxon>
        <taxon>Actinomycetota</taxon>
        <taxon>Actinomycetes</taxon>
        <taxon>Micrococcales</taxon>
        <taxon>Micrococcaceae</taxon>
        <taxon>Micrococcus</taxon>
    </lineage>
</organism>
<protein>
    <submittedName>
        <fullName evidence="1">Uncharacterized protein</fullName>
    </submittedName>
</protein>
<keyword evidence="2" id="KW-1185">Reference proteome</keyword>
<accession>A0A4Y8X3A6</accession>
<dbReference type="Gene3D" id="3.40.30.10">
    <property type="entry name" value="Glutaredoxin"/>
    <property type="match status" value="1"/>
</dbReference>
<dbReference type="RefSeq" id="WP_135029095.1">
    <property type="nucleotide sequence ID" value="NZ_BMLA01000002.1"/>
</dbReference>
<dbReference type="OrthoDB" id="8991911at2"/>
<gene>
    <name evidence="1" type="ORF">BJ976_001599</name>
</gene>
<dbReference type="Proteomes" id="UP000560081">
    <property type="component" value="Unassembled WGS sequence"/>
</dbReference>
<dbReference type="EMBL" id="JACHMC010000001">
    <property type="protein sequence ID" value="MBB4883248.1"/>
    <property type="molecule type" value="Genomic_DNA"/>
</dbReference>
<dbReference type="InterPro" id="IPR036249">
    <property type="entry name" value="Thioredoxin-like_sf"/>
</dbReference>
<dbReference type="AlphaFoldDB" id="A0A4Y8X3A6"/>
<name>A0A4Y8X3A6_9MICC</name>
<sequence>MRRLLGHPWAYPTAFIAAGLAFALWGTAQRNVAVIVSAVLMVLLMLPSLRATRVRSRPYAQAQGTVDAGGVVVFWRPGCRYCMTLIKTLTPEERGRVHWVNIWQEPEAAAALEALHARRDGRPHQAVPTAWTRRRDWIVASEADRDRLRERLRQTREAAG</sequence>
<proteinExistence type="predicted"/>
<reference evidence="1 2" key="1">
    <citation type="submission" date="2020-08" db="EMBL/GenBank/DDBJ databases">
        <title>Sequencing the genomes of 1000 actinobacteria strains.</title>
        <authorList>
            <person name="Klenk H.-P."/>
        </authorList>
    </citation>
    <scope>NUCLEOTIDE SEQUENCE [LARGE SCALE GENOMIC DNA]</scope>
    <source>
        <strain evidence="1 2">DSM 19079</strain>
    </source>
</reference>